<dbReference type="SUPFAM" id="SSF53335">
    <property type="entry name" value="S-adenosyl-L-methionine-dependent methyltransferases"/>
    <property type="match status" value="1"/>
</dbReference>
<dbReference type="InterPro" id="IPR013216">
    <property type="entry name" value="Methyltransf_11"/>
</dbReference>
<reference evidence="2" key="1">
    <citation type="submission" date="2018-05" db="EMBL/GenBank/DDBJ databases">
        <authorList>
            <person name="Lanie J.A."/>
            <person name="Ng W.-L."/>
            <person name="Kazmierczak K.M."/>
            <person name="Andrzejewski T.M."/>
            <person name="Davidsen T.M."/>
            <person name="Wayne K.J."/>
            <person name="Tettelin H."/>
            <person name="Glass J.I."/>
            <person name="Rusch D."/>
            <person name="Podicherti R."/>
            <person name="Tsui H.-C.T."/>
            <person name="Winkler M.E."/>
        </authorList>
    </citation>
    <scope>NUCLEOTIDE SEQUENCE</scope>
</reference>
<evidence type="ECO:0000313" key="2">
    <source>
        <dbReference type="EMBL" id="SVA57428.1"/>
    </source>
</evidence>
<dbReference type="EMBL" id="UINC01013262">
    <property type="protein sequence ID" value="SVA57428.1"/>
    <property type="molecule type" value="Genomic_DNA"/>
</dbReference>
<dbReference type="Pfam" id="PF08241">
    <property type="entry name" value="Methyltransf_11"/>
    <property type="match status" value="1"/>
</dbReference>
<dbReference type="AlphaFoldDB" id="A0A381WYS6"/>
<dbReference type="InterPro" id="IPR029063">
    <property type="entry name" value="SAM-dependent_MTases_sf"/>
</dbReference>
<protein>
    <recommendedName>
        <fullName evidence="1">Methyltransferase type 11 domain-containing protein</fullName>
    </recommendedName>
</protein>
<dbReference type="GO" id="GO:0008757">
    <property type="term" value="F:S-adenosylmethionine-dependent methyltransferase activity"/>
    <property type="evidence" value="ECO:0007669"/>
    <property type="project" value="InterPro"/>
</dbReference>
<feature type="non-terminal residue" evidence="2">
    <location>
        <position position="128"/>
    </location>
</feature>
<gene>
    <name evidence="2" type="ORF">METZ01_LOCUS110282</name>
</gene>
<name>A0A381WYS6_9ZZZZ</name>
<proteinExistence type="predicted"/>
<evidence type="ECO:0000259" key="1">
    <source>
        <dbReference type="Pfam" id="PF08241"/>
    </source>
</evidence>
<feature type="domain" description="Methyltransferase type 11" evidence="1">
    <location>
        <begin position="40"/>
        <end position="128"/>
    </location>
</feature>
<organism evidence="2">
    <name type="scientific">marine metagenome</name>
    <dbReference type="NCBI Taxonomy" id="408172"/>
    <lineage>
        <taxon>unclassified sequences</taxon>
        <taxon>metagenomes</taxon>
        <taxon>ecological metagenomes</taxon>
    </lineage>
</organism>
<accession>A0A381WYS6</accession>
<dbReference type="CDD" id="cd02440">
    <property type="entry name" value="AdoMet_MTases"/>
    <property type="match status" value="1"/>
</dbReference>
<sequence length="128" mass="15109">MNIFRKMETFIYKHIMVPLQGRHIFDFASETYSRGKKVIDFGSGVGTNSKLFYPDDYIGVEIDASRVEESRHTFPNHQFQVISYVSSGEQRLPFQNRSFDIVFISLCLHHIDSHTCKILFREFRRLLK</sequence>
<dbReference type="Gene3D" id="3.40.50.150">
    <property type="entry name" value="Vaccinia Virus protein VP39"/>
    <property type="match status" value="1"/>
</dbReference>